<reference evidence="9" key="1">
    <citation type="submission" date="2022-11" db="EMBL/GenBank/DDBJ databases">
        <authorList>
            <person name="Petersen C."/>
        </authorList>
    </citation>
    <scope>NUCLEOTIDE SEQUENCE</scope>
    <source>
        <strain evidence="9">IBT 26290</strain>
    </source>
</reference>
<evidence type="ECO:0000259" key="8">
    <source>
        <dbReference type="Pfam" id="PF13813"/>
    </source>
</evidence>
<evidence type="ECO:0000256" key="6">
    <source>
        <dbReference type="ARBA" id="ARBA00023136"/>
    </source>
</evidence>
<evidence type="ECO:0000256" key="2">
    <source>
        <dbReference type="ARBA" id="ARBA00007282"/>
    </source>
</evidence>
<comment type="subcellular location">
    <subcellularLocation>
        <location evidence="1">Membrane</location>
        <topology evidence="1">Multi-pass membrane protein</topology>
    </subcellularLocation>
</comment>
<accession>A0A9W9HX72</accession>
<sequence>MFWPLDLTSYLASGALQILITTTCIVATPKGSLFRYAAIPCIVWLAYHLIQPYDGASPTLCSALTHLILMAVQAVNLLLLNPLDDTDLAREDPKHSLFLSDRIYHAAELLSQFRAIGTSRQIKSVPAQPAYYGRQGKISRGRFLLRQSVFFLWQYLVLDLMQALARQKAFQEGDSPGFSHIDWFVPVDQWVERGLTNLTVWFALSRIVIDAHYRLSSVVFVGSGLDVAANWPPLFGSMADVYTIRKFWGKFWHQYLRQPFTAVSNFIARDVLHLPRPSILERYTNIFLVFLLSGMLHVIVDHIQTVPYEYSGSLIGFPIMALGIMLEDGVQALWKTLSSSAGKEPSSDEESVPPLWQRAVGYIWTMTWLAVTSTWYLHPILQLPGDLATLVPLSLCEKIGVQPLGSIIVGTGLLVGFIFGAEI</sequence>
<evidence type="ECO:0000256" key="7">
    <source>
        <dbReference type="SAM" id="Phobius"/>
    </source>
</evidence>
<dbReference type="InterPro" id="IPR044851">
    <property type="entry name" value="Wax_synthase"/>
</dbReference>
<proteinExistence type="inferred from homology"/>
<protein>
    <recommendedName>
        <fullName evidence="8">Wax synthase domain-containing protein</fullName>
    </recommendedName>
</protein>
<dbReference type="RefSeq" id="XP_056540819.1">
    <property type="nucleotide sequence ID" value="XM_056691054.1"/>
</dbReference>
<organism evidence="9 10">
    <name type="scientific">Penicillium canariense</name>
    <dbReference type="NCBI Taxonomy" id="189055"/>
    <lineage>
        <taxon>Eukaryota</taxon>
        <taxon>Fungi</taxon>
        <taxon>Dikarya</taxon>
        <taxon>Ascomycota</taxon>
        <taxon>Pezizomycotina</taxon>
        <taxon>Eurotiomycetes</taxon>
        <taxon>Eurotiomycetidae</taxon>
        <taxon>Eurotiales</taxon>
        <taxon>Aspergillaceae</taxon>
        <taxon>Penicillium</taxon>
    </lineage>
</organism>
<dbReference type="PANTHER" id="PTHR31595:SF27">
    <property type="entry name" value="WAX SYNTHASE DOMAIN-CONTAINING PROTEIN-RELATED"/>
    <property type="match status" value="1"/>
</dbReference>
<feature type="domain" description="Wax synthase" evidence="8">
    <location>
        <begin position="231"/>
        <end position="316"/>
    </location>
</feature>
<name>A0A9W9HX72_9EURO</name>
<evidence type="ECO:0000313" key="9">
    <source>
        <dbReference type="EMBL" id="KAJ5157830.1"/>
    </source>
</evidence>
<keyword evidence="3" id="KW-0808">Transferase</keyword>
<dbReference type="GeneID" id="81430230"/>
<comment type="caution">
    <text evidence="9">The sequence shown here is derived from an EMBL/GenBank/DDBJ whole genome shotgun (WGS) entry which is preliminary data.</text>
</comment>
<keyword evidence="5 7" id="KW-1133">Transmembrane helix</keyword>
<feature type="transmembrane region" description="Helical" evidence="7">
    <location>
        <begin position="399"/>
        <end position="421"/>
    </location>
</feature>
<keyword evidence="6 7" id="KW-0472">Membrane</keyword>
<dbReference type="EMBL" id="JAPQKN010000006">
    <property type="protein sequence ID" value="KAJ5157830.1"/>
    <property type="molecule type" value="Genomic_DNA"/>
</dbReference>
<reference evidence="9" key="2">
    <citation type="journal article" date="2023" name="IMA Fungus">
        <title>Comparative genomic study of the Penicillium genus elucidates a diverse pangenome and 15 lateral gene transfer events.</title>
        <authorList>
            <person name="Petersen C."/>
            <person name="Sorensen T."/>
            <person name="Nielsen M.R."/>
            <person name="Sondergaard T.E."/>
            <person name="Sorensen J.L."/>
            <person name="Fitzpatrick D.A."/>
            <person name="Frisvad J.C."/>
            <person name="Nielsen K.L."/>
        </authorList>
    </citation>
    <scope>NUCLEOTIDE SEQUENCE</scope>
    <source>
        <strain evidence="9">IBT 26290</strain>
    </source>
</reference>
<keyword evidence="4 7" id="KW-0812">Transmembrane</keyword>
<dbReference type="Proteomes" id="UP001149163">
    <property type="component" value="Unassembled WGS sequence"/>
</dbReference>
<dbReference type="GO" id="GO:0016020">
    <property type="term" value="C:membrane"/>
    <property type="evidence" value="ECO:0007669"/>
    <property type="project" value="UniProtKB-SubCell"/>
</dbReference>
<gene>
    <name evidence="9" type="ORF">N7482_008930</name>
</gene>
<dbReference type="Pfam" id="PF13813">
    <property type="entry name" value="MBOAT_2"/>
    <property type="match status" value="1"/>
</dbReference>
<dbReference type="OrthoDB" id="1077582at2759"/>
<evidence type="ECO:0000256" key="5">
    <source>
        <dbReference type="ARBA" id="ARBA00022989"/>
    </source>
</evidence>
<dbReference type="PANTHER" id="PTHR31595">
    <property type="entry name" value="LONG-CHAIN-ALCOHOL O-FATTY-ACYLTRANSFERASE 3-RELATED"/>
    <property type="match status" value="1"/>
</dbReference>
<dbReference type="AlphaFoldDB" id="A0A9W9HX72"/>
<dbReference type="GO" id="GO:0008374">
    <property type="term" value="F:O-acyltransferase activity"/>
    <property type="evidence" value="ECO:0007669"/>
    <property type="project" value="InterPro"/>
</dbReference>
<dbReference type="InterPro" id="IPR032805">
    <property type="entry name" value="Wax_synthase_dom"/>
</dbReference>
<evidence type="ECO:0000256" key="4">
    <source>
        <dbReference type="ARBA" id="ARBA00022692"/>
    </source>
</evidence>
<dbReference type="GO" id="GO:0006629">
    <property type="term" value="P:lipid metabolic process"/>
    <property type="evidence" value="ECO:0007669"/>
    <property type="project" value="InterPro"/>
</dbReference>
<evidence type="ECO:0000313" key="10">
    <source>
        <dbReference type="Proteomes" id="UP001149163"/>
    </source>
</evidence>
<comment type="similarity">
    <text evidence="2">Belongs to the wax synthase family.</text>
</comment>
<keyword evidence="10" id="KW-1185">Reference proteome</keyword>
<evidence type="ECO:0000256" key="3">
    <source>
        <dbReference type="ARBA" id="ARBA00022679"/>
    </source>
</evidence>
<evidence type="ECO:0000256" key="1">
    <source>
        <dbReference type="ARBA" id="ARBA00004141"/>
    </source>
</evidence>